<dbReference type="OrthoDB" id="2017497at2759"/>
<sequence length="199" mass="22690">MLSKLVPTSLVLLAHGVTARYSSIRHQLQPPHVPHLSHRNAQLLPSRDLARRARNLRETHRGPENCYYSHSSLLDQLSESHQVVRSLELDLHSDEKGGLYYSSHVWTLFNLTNATTPYDGSVLLEPGINVFHVTGFDMKFMCHTFVDCLTHLRERSANKQAPTSYPCTVDLELKTETPACRRVGYLWEDGFQGYGEWSN</sequence>
<dbReference type="GO" id="GO:0006629">
    <property type="term" value="P:lipid metabolic process"/>
    <property type="evidence" value="ECO:0007669"/>
    <property type="project" value="InterPro"/>
</dbReference>
<evidence type="ECO:0000313" key="3">
    <source>
        <dbReference type="Proteomes" id="UP000756921"/>
    </source>
</evidence>
<accession>A0A9P6KQN6</accession>
<gene>
    <name evidence="2" type="ORF">PMIN01_07642</name>
</gene>
<evidence type="ECO:0000313" key="2">
    <source>
        <dbReference type="EMBL" id="KAF9734739.1"/>
    </source>
</evidence>
<keyword evidence="3" id="KW-1185">Reference proteome</keyword>
<name>A0A9P6KQN6_9PLEO</name>
<reference evidence="2" key="1">
    <citation type="journal article" date="2020" name="Mol. Plant Microbe Interact.">
        <title>Genome Sequence of the Biocontrol Agent Coniothyrium minitans strain Conio (IMI 134523).</title>
        <authorList>
            <person name="Patel D."/>
            <person name="Shittu T.A."/>
            <person name="Baroncelli R."/>
            <person name="Muthumeenakshi S."/>
            <person name="Osborne T.H."/>
            <person name="Janganan T.K."/>
            <person name="Sreenivasaprasad S."/>
        </authorList>
    </citation>
    <scope>NUCLEOTIDE SEQUENCE</scope>
    <source>
        <strain evidence="2">Conio</strain>
    </source>
</reference>
<comment type="caution">
    <text evidence="2">The sequence shown here is derived from an EMBL/GenBank/DDBJ whole genome shotgun (WGS) entry which is preliminary data.</text>
</comment>
<protein>
    <submittedName>
        <fullName evidence="2">Acid phosphatase</fullName>
    </submittedName>
</protein>
<evidence type="ECO:0000256" key="1">
    <source>
        <dbReference type="SAM" id="SignalP"/>
    </source>
</evidence>
<dbReference type="GO" id="GO:0008081">
    <property type="term" value="F:phosphoric diester hydrolase activity"/>
    <property type="evidence" value="ECO:0007669"/>
    <property type="project" value="InterPro"/>
</dbReference>
<dbReference type="Pfam" id="PF16670">
    <property type="entry name" value="PI-PLC-C1"/>
    <property type="match status" value="1"/>
</dbReference>
<feature type="signal peptide" evidence="1">
    <location>
        <begin position="1"/>
        <end position="19"/>
    </location>
</feature>
<keyword evidence="1" id="KW-0732">Signal</keyword>
<dbReference type="InterPro" id="IPR017946">
    <property type="entry name" value="PLC-like_Pdiesterase_TIM-brl"/>
</dbReference>
<organism evidence="2 3">
    <name type="scientific">Paraphaeosphaeria minitans</name>
    <dbReference type="NCBI Taxonomy" id="565426"/>
    <lineage>
        <taxon>Eukaryota</taxon>
        <taxon>Fungi</taxon>
        <taxon>Dikarya</taxon>
        <taxon>Ascomycota</taxon>
        <taxon>Pezizomycotina</taxon>
        <taxon>Dothideomycetes</taxon>
        <taxon>Pleosporomycetidae</taxon>
        <taxon>Pleosporales</taxon>
        <taxon>Massarineae</taxon>
        <taxon>Didymosphaeriaceae</taxon>
        <taxon>Paraphaeosphaeria</taxon>
    </lineage>
</organism>
<dbReference type="InterPro" id="IPR032075">
    <property type="entry name" value="PI-PLC-C1"/>
</dbReference>
<dbReference type="Proteomes" id="UP000756921">
    <property type="component" value="Unassembled WGS sequence"/>
</dbReference>
<dbReference type="Gene3D" id="3.20.20.190">
    <property type="entry name" value="Phosphatidylinositol (PI) phosphodiesterase"/>
    <property type="match status" value="1"/>
</dbReference>
<proteinExistence type="predicted"/>
<dbReference type="AlphaFoldDB" id="A0A9P6KQN6"/>
<feature type="chain" id="PRO_5040187214" evidence="1">
    <location>
        <begin position="20"/>
        <end position="199"/>
    </location>
</feature>
<dbReference type="EMBL" id="WJXW01000007">
    <property type="protein sequence ID" value="KAF9734739.1"/>
    <property type="molecule type" value="Genomic_DNA"/>
</dbReference>